<comment type="similarity">
    <text evidence="3 19">Belongs to the DNA polymerase type-B family.</text>
</comment>
<dbReference type="GO" id="GO:0006297">
    <property type="term" value="P:nucleotide-excision repair, DNA gap filling"/>
    <property type="evidence" value="ECO:0007669"/>
    <property type="project" value="TreeGrafter"/>
</dbReference>
<dbReference type="CDD" id="cd05779">
    <property type="entry name" value="DNA_polB_epsilon_exo"/>
    <property type="match status" value="1"/>
</dbReference>
<dbReference type="Gene3D" id="3.30.342.10">
    <property type="entry name" value="DNA Polymerase, chain B, domain 1"/>
    <property type="match status" value="1"/>
</dbReference>
<dbReference type="InterPro" id="IPR055191">
    <property type="entry name" value="POL2_thumb"/>
</dbReference>
<dbReference type="InterPro" id="IPR023211">
    <property type="entry name" value="DNA_pol_palm_dom_sf"/>
</dbReference>
<dbReference type="EC" id="2.7.7.7" evidence="19"/>
<keyword evidence="8 19" id="KW-0479">Metal-binding</keyword>
<evidence type="ECO:0000256" key="1">
    <source>
        <dbReference type="ARBA" id="ARBA00001966"/>
    </source>
</evidence>
<evidence type="ECO:0000256" key="19">
    <source>
        <dbReference type="RuleBase" id="RU365029"/>
    </source>
</evidence>
<dbReference type="InterPro" id="IPR013697">
    <property type="entry name" value="DNA_pol_e_suA_C"/>
</dbReference>
<evidence type="ECO:0000256" key="16">
    <source>
        <dbReference type="ARBA" id="ARBA00049244"/>
    </source>
</evidence>
<dbReference type="GO" id="GO:0003677">
    <property type="term" value="F:DNA binding"/>
    <property type="evidence" value="ECO:0007669"/>
    <property type="project" value="UniProtKB-KW"/>
</dbReference>
<gene>
    <name evidence="22" type="ORF">BCV70DRAFT_188108</name>
</gene>
<keyword evidence="12 19" id="KW-0408">Iron</keyword>
<keyword evidence="13 19" id="KW-0411">Iron-sulfur</keyword>
<dbReference type="Pfam" id="PF22912">
    <property type="entry name" value="zf-DPOE"/>
    <property type="match status" value="1"/>
</dbReference>
<dbReference type="GO" id="GO:0051539">
    <property type="term" value="F:4 iron, 4 sulfur cluster binding"/>
    <property type="evidence" value="ECO:0007669"/>
    <property type="project" value="UniProtKB-KW"/>
</dbReference>
<reference evidence="22 23" key="1">
    <citation type="journal article" date="2018" name="Mol. Biol. Evol.">
        <title>Broad Genomic Sampling Reveals a Smut Pathogenic Ancestry of the Fungal Clade Ustilaginomycotina.</title>
        <authorList>
            <person name="Kijpornyongpan T."/>
            <person name="Mondo S.J."/>
            <person name="Barry K."/>
            <person name="Sandor L."/>
            <person name="Lee J."/>
            <person name="Lipzen A."/>
            <person name="Pangilinan J."/>
            <person name="LaButti K."/>
            <person name="Hainaut M."/>
            <person name="Henrissat B."/>
            <person name="Grigoriev I.V."/>
            <person name="Spatafora J.W."/>
            <person name="Aime M.C."/>
        </authorList>
    </citation>
    <scope>NUCLEOTIDE SEQUENCE [LARGE SCALE GENOMIC DNA]</scope>
    <source>
        <strain evidence="22 23">MCA 3645</strain>
    </source>
</reference>
<evidence type="ECO:0000256" key="12">
    <source>
        <dbReference type="ARBA" id="ARBA00023004"/>
    </source>
</evidence>
<proteinExistence type="inferred from homology"/>
<evidence type="ECO:0000313" key="23">
    <source>
        <dbReference type="Proteomes" id="UP000246740"/>
    </source>
</evidence>
<dbReference type="Pfam" id="PF23250">
    <property type="entry name" value="zf_DPOE_2"/>
    <property type="match status" value="1"/>
</dbReference>
<keyword evidence="23" id="KW-1185">Reference proteome</keyword>
<name>A0A317XRS6_9BASI</name>
<dbReference type="SUPFAM" id="SSF53098">
    <property type="entry name" value="Ribonuclease H-like"/>
    <property type="match status" value="1"/>
</dbReference>
<evidence type="ECO:0000256" key="2">
    <source>
        <dbReference type="ARBA" id="ARBA00004123"/>
    </source>
</evidence>
<dbReference type="GO" id="GO:0003887">
    <property type="term" value="F:DNA-directed DNA polymerase activity"/>
    <property type="evidence" value="ECO:0007669"/>
    <property type="project" value="UniProtKB-KW"/>
</dbReference>
<evidence type="ECO:0000256" key="15">
    <source>
        <dbReference type="ARBA" id="ARBA00023242"/>
    </source>
</evidence>
<dbReference type="GO" id="GO:0000166">
    <property type="term" value="F:nucleotide binding"/>
    <property type="evidence" value="ECO:0007669"/>
    <property type="project" value="InterPro"/>
</dbReference>
<evidence type="ECO:0000256" key="13">
    <source>
        <dbReference type="ARBA" id="ARBA00023014"/>
    </source>
</evidence>
<evidence type="ECO:0000256" key="10">
    <source>
        <dbReference type="ARBA" id="ARBA00022833"/>
    </source>
</evidence>
<sequence>MTKTFGLTSGGGRGGSNVRSRGTFRKRGGGPRSGHFKSATEKAIASAAAQLVKGVEDGSAVEERFQEVKVRDEIDEKLGFHRLEQGETRQAWLVNMHPTLIRDPDHPTGKSGVDFYFIQDDASMFKATVLYQPYFMVGCRPGTESMVEEWLKRRYDGLIQSIQRMRKDDLKLPNHLLGHQRLFLQLNFLNIQDLLAVRREILPLAEEAQKKTSAVDTYADVLNAASSAAAAAAAAADIEIEMEYAAATDAADDGWTGGRNRGGHQATKGLDPSECINDIREYDVPYYLRVAIDKDIRVGLWYDVGFKDGIVSLQSVPTRVKRADPVVMAFDIETTKQPLKFPDAETDVIMMISYMIDGQGFLITNREIVSEDIDDFEYTPKDEYEGPFIIFNEPDELGLLQRFFSHFREARPTVVATYNGDSFDFPFIDARATAHGLNMMDEIGFARDSEDEYKSRAAAHLDCFRWVKRDSYLPQGSQGLKAVTVAKLGYDPMELDPELMTPYALEQPQTLAQYSVSDAVATYYLYMKYVHPFIFSLCNIIPLNPDEVLRKGSGTLCETLLMVQAYQGNIIMPNRHTDPVGNTFKGHLLESETYVGGHVEALEAGVFRSDIETDFKVDPEAVQQLINDLDSALQFSIKEEGKLALDDIENYDEVKAQIQAMLEVMRDHPLRKDPPLIYHLDVAAMYPNIMLSNRLQPDSVVSEAMCATCDYNRPGMKCDKKMNWAWRGEYFPAKRDEVNMIRNALANETFPPRHAGQSRRQFDDLSQGERTALLHKRLGDYSRKVYKKTHESKTVIREAIICQRENPFYINTVRDFRDRRYEYKGLHKTWKKNLDKADSLTESIEAKKMIVLYDSLQLAHKCILNSFYGYVMRKGARWYSMEMAGITCLTGASIIQMAKDLVDRIGRPLELDTDGIWCMLPGVFPENFTFKVKGGKKFGISYPCTMLNHLVHEKFTNHQYHDLVDKRTGRYEVHSENSIFFELDGPYKAMILPSSKEEDKLLKKRYAVFNDDGSLAELKGFEVKRRGELQLIKDFQKQIFEKFLLGSTLEECYAAVAKVANQWLDVLYSKGSTLHDEELIDLIAENKSMSKTLQEYGSQKSTAITTAKRLAEFLGAQMIKDKGLACKFIVSAKPFGAPVTERAVPVAIFNAETSVKHHYLKRFLKDNSITDFDLRSILDWDYYIERFGGVIQKLITIPAAMQKVANPVPRVRHPDWLFKRVAAREDKFKQRKLTDVFKPAAKPATATATAATAVVEIEPPVPDMNVDYPGWVAAMKSRWRKRRQKRAQERRALATGAGGIRGPLGSIAARGTVGSMFSRRSANMATAVWDVVQITPASRPGEFRMWICIDGHLQSLKLKVPRQFYVNFKNRPAEDAFLDSSVYDAERLVKTLPRGVACRYLYRITVAEDVYEEHESHFSNLLNHPNVEGVYEKQVPLDVRALIRLGANCVYNRSSGTQKLSRALDAGFALQDLLAPNSIEMSPNHQYLGGGHGLRYFYLYHAQRDGRHVLGLFSPEGEMRIHIVDSAGLRQVPNLETMYADRVAHMRRRGKLVAGSGVFEYCDSMSVDVRVHTSPSRAFKALSKELLTLKAAKQGSAMLAICTSRDQAYYESVMGGAVSEFPVIKIAAAAQEDELPALGWQLYSVRRMLQCYLRSSAWIKGWIELAKHFDLPLCNMDRDFTIFGADIDFARRLVKQDMVLWWSAQPQPDLGGREADSHAQSRWDEQESLEISHAGAYSTVCLEVALTDLAVDAVLQSASVNEMEGSTSGLAFDTASHNLDDYSRGTVESSAILGDSVLTASVFSSVKSMVKSWHTAKRRAVSPYAGLLSDNFWRWASCDSSALFEPALQRFLFGLMKKTLLQLLAEFKRLGATIVFASFNRLFLLTSKPTAGNAVAYSRYLLSAVTGRELFKHLQLDIVHYWEYLLWMDTANFGGVIADDPATLGANNDSEQDEQPATQQQQQQQQERQQAEKTFNVEMNWNIQTFLPVAVQEKFSIAVGSFIYSLYEHKRKLGLEGALDRTPLRVIGEPNTPAAAGGQTRQAGGGSNEVLESAKLQASRFGTDLINHTFKRKMLRHLVELKTTLGREQEEINAAVARGEDEDYIDMLSVEHSARWSFPSLPGTWLNLSNPLLEFVKSTTAVLALDRDKAVEVQILKRNLLDMIGVREFAPEAEFRNPCEPFKLPLVICSFCNDDRTLDLCRDPDLMPSPTTSSSSSSSSSASSPAWKCAKCAFPYPVESIQTRLVHIATSYLQTYTLQDLRCNKCAALKADLAQPHCTCSGSFGLMVSRKETVRKLKSLHTIANFHHLHILAQSTKAILDLV</sequence>
<accession>A0A317XRS6</accession>
<evidence type="ECO:0000313" key="22">
    <source>
        <dbReference type="EMBL" id="PWZ01064.1"/>
    </source>
</evidence>
<keyword evidence="6 19" id="KW-0548">Nucleotidyltransferase</keyword>
<keyword evidence="11 19" id="KW-0239">DNA-directed DNA polymerase</keyword>
<keyword evidence="10 19" id="KW-0862">Zinc</keyword>
<dbReference type="InterPro" id="IPR042087">
    <property type="entry name" value="DNA_pol_B_thumb"/>
</dbReference>
<dbReference type="Proteomes" id="UP000246740">
    <property type="component" value="Unassembled WGS sequence"/>
</dbReference>
<dbReference type="InterPro" id="IPR006133">
    <property type="entry name" value="DNA-dir_DNA_pol_B_exonuc"/>
</dbReference>
<dbReference type="SUPFAM" id="SSF56672">
    <property type="entry name" value="DNA/RNA polymerases"/>
    <property type="match status" value="1"/>
</dbReference>
<keyword evidence="14 19" id="KW-0238">DNA-binding</keyword>
<dbReference type="PANTHER" id="PTHR10670:SF0">
    <property type="entry name" value="DNA POLYMERASE EPSILON CATALYTIC SUBUNIT A"/>
    <property type="match status" value="1"/>
</dbReference>
<evidence type="ECO:0000256" key="4">
    <source>
        <dbReference type="ARBA" id="ARBA00022485"/>
    </source>
</evidence>
<dbReference type="STRING" id="1882483.A0A317XRS6"/>
<dbReference type="InterPro" id="IPR036397">
    <property type="entry name" value="RNaseH_sf"/>
</dbReference>
<dbReference type="Pfam" id="PF08490">
    <property type="entry name" value="DUF1744"/>
    <property type="match status" value="1"/>
</dbReference>
<evidence type="ECO:0000256" key="11">
    <source>
        <dbReference type="ARBA" id="ARBA00022932"/>
    </source>
</evidence>
<dbReference type="GO" id="GO:0045004">
    <property type="term" value="P:DNA replication proofreading"/>
    <property type="evidence" value="ECO:0007669"/>
    <property type="project" value="TreeGrafter"/>
</dbReference>
<evidence type="ECO:0000256" key="5">
    <source>
        <dbReference type="ARBA" id="ARBA00022679"/>
    </source>
</evidence>
<dbReference type="OrthoDB" id="10060449at2759"/>
<organism evidence="22 23">
    <name type="scientific">Testicularia cyperi</name>
    <dbReference type="NCBI Taxonomy" id="1882483"/>
    <lineage>
        <taxon>Eukaryota</taxon>
        <taxon>Fungi</taxon>
        <taxon>Dikarya</taxon>
        <taxon>Basidiomycota</taxon>
        <taxon>Ustilaginomycotina</taxon>
        <taxon>Ustilaginomycetes</taxon>
        <taxon>Ustilaginales</taxon>
        <taxon>Anthracoideaceae</taxon>
        <taxon>Testicularia</taxon>
    </lineage>
</organism>
<dbReference type="GO" id="GO:0008310">
    <property type="term" value="F:single-stranded DNA 3'-5' DNA exonuclease activity"/>
    <property type="evidence" value="ECO:0007669"/>
    <property type="project" value="TreeGrafter"/>
</dbReference>
<comment type="subcellular location">
    <subcellularLocation>
        <location evidence="2 19">Nucleus</location>
    </subcellularLocation>
</comment>
<dbReference type="InParanoid" id="A0A317XRS6"/>
<dbReference type="FunCoup" id="A0A317XRS6">
    <property type="interactions" value="299"/>
</dbReference>
<evidence type="ECO:0000256" key="7">
    <source>
        <dbReference type="ARBA" id="ARBA00022705"/>
    </source>
</evidence>
<dbReference type="Gene3D" id="3.90.1600.10">
    <property type="entry name" value="Palm domain of DNA polymerase"/>
    <property type="match status" value="1"/>
</dbReference>
<keyword evidence="5 19" id="KW-0808">Transferase</keyword>
<dbReference type="InterPro" id="IPR029703">
    <property type="entry name" value="POL2"/>
</dbReference>
<dbReference type="GO" id="GO:0008622">
    <property type="term" value="C:epsilon DNA polymerase complex"/>
    <property type="evidence" value="ECO:0007669"/>
    <property type="project" value="InterPro"/>
</dbReference>
<dbReference type="CDD" id="cd05535">
    <property type="entry name" value="POLBc_epsilon"/>
    <property type="match status" value="1"/>
</dbReference>
<dbReference type="FunFam" id="3.30.420.10:FF:000010">
    <property type="entry name" value="DNA polymerase epsilon catalytic subunit"/>
    <property type="match status" value="1"/>
</dbReference>
<protein>
    <recommendedName>
        <fullName evidence="19">DNA polymerase epsilon catalytic subunit</fullName>
        <ecNumber evidence="19">2.7.7.7</ecNumber>
    </recommendedName>
</protein>
<dbReference type="EMBL" id="KZ819191">
    <property type="protein sequence ID" value="PWZ01064.1"/>
    <property type="molecule type" value="Genomic_DNA"/>
</dbReference>
<evidence type="ECO:0000256" key="8">
    <source>
        <dbReference type="ARBA" id="ARBA00022723"/>
    </source>
</evidence>
<feature type="compositionally biased region" description="Low complexity" evidence="20">
    <location>
        <begin position="1955"/>
        <end position="1968"/>
    </location>
</feature>
<evidence type="ECO:0000256" key="14">
    <source>
        <dbReference type="ARBA" id="ARBA00023125"/>
    </source>
</evidence>
<dbReference type="InterPro" id="IPR006172">
    <property type="entry name" value="DNA-dir_DNA_pol_B"/>
</dbReference>
<keyword evidence="4 19" id="KW-0004">4Fe-4S</keyword>
<feature type="region of interest" description="Disordered" evidence="20">
    <location>
        <begin position="1944"/>
        <end position="1971"/>
    </location>
</feature>
<evidence type="ECO:0000256" key="6">
    <source>
        <dbReference type="ARBA" id="ARBA00022695"/>
    </source>
</evidence>
<dbReference type="Pfam" id="PF03104">
    <property type="entry name" value="DNA_pol_B_exo1"/>
    <property type="match status" value="1"/>
</dbReference>
<comment type="catalytic activity">
    <reaction evidence="16 19">
        <text>DNA(n) + a 2'-deoxyribonucleoside 5'-triphosphate = DNA(n+1) + diphosphate</text>
        <dbReference type="Rhea" id="RHEA:22508"/>
        <dbReference type="Rhea" id="RHEA-COMP:17339"/>
        <dbReference type="Rhea" id="RHEA-COMP:17340"/>
        <dbReference type="ChEBI" id="CHEBI:33019"/>
        <dbReference type="ChEBI" id="CHEBI:61560"/>
        <dbReference type="ChEBI" id="CHEBI:173112"/>
        <dbReference type="EC" id="2.7.7.7"/>
    </reaction>
</comment>
<evidence type="ECO:0000256" key="9">
    <source>
        <dbReference type="ARBA" id="ARBA00022771"/>
    </source>
</evidence>
<dbReference type="InterPro" id="IPR054475">
    <property type="entry name" value="Znf-DPOE"/>
</dbReference>
<keyword evidence="15 19" id="KW-0539">Nucleus</keyword>
<evidence type="ECO:0000256" key="18">
    <source>
        <dbReference type="ARBA" id="ARBA00065544"/>
    </source>
</evidence>
<dbReference type="FunFam" id="1.10.132.60:FF:000002">
    <property type="entry name" value="DNA polymerase epsilon catalytic subunit"/>
    <property type="match status" value="1"/>
</dbReference>
<dbReference type="Gene3D" id="1.10.132.60">
    <property type="entry name" value="DNA polymerase family B, C-terminal domain"/>
    <property type="match status" value="1"/>
</dbReference>
<dbReference type="GO" id="GO:0008270">
    <property type="term" value="F:zinc ion binding"/>
    <property type="evidence" value="ECO:0007669"/>
    <property type="project" value="UniProtKB-KW"/>
</dbReference>
<dbReference type="GO" id="GO:0006272">
    <property type="term" value="P:leading strand elongation"/>
    <property type="evidence" value="ECO:0007669"/>
    <property type="project" value="TreeGrafter"/>
</dbReference>
<dbReference type="FunFam" id="1.10.287.690:FF:000005">
    <property type="entry name" value="DNA polymerase epsilon catalytic subunit"/>
    <property type="match status" value="1"/>
</dbReference>
<feature type="region of interest" description="Disordered" evidence="20">
    <location>
        <begin position="1"/>
        <end position="36"/>
    </location>
</feature>
<evidence type="ECO:0000256" key="20">
    <source>
        <dbReference type="SAM" id="MobiDB-lite"/>
    </source>
</evidence>
<dbReference type="FunFam" id="3.90.1600.10:FF:000006">
    <property type="entry name" value="DNA polymerase epsilon catalytic subunit"/>
    <property type="match status" value="1"/>
</dbReference>
<dbReference type="InterPro" id="IPR012337">
    <property type="entry name" value="RNaseH-like_sf"/>
</dbReference>
<evidence type="ECO:0000256" key="3">
    <source>
        <dbReference type="ARBA" id="ARBA00005755"/>
    </source>
</evidence>
<comment type="function">
    <text evidence="17 19">DNA polymerase II participates in chromosomal DNA replication.</text>
</comment>
<dbReference type="InterPro" id="IPR043502">
    <property type="entry name" value="DNA/RNA_pol_sf"/>
</dbReference>
<dbReference type="PANTHER" id="PTHR10670">
    <property type="entry name" value="DNA POLYMERASE EPSILON CATALYTIC SUBUNIT A"/>
    <property type="match status" value="1"/>
</dbReference>
<dbReference type="Pfam" id="PF22634">
    <property type="entry name" value="POL2_thumb"/>
    <property type="match status" value="1"/>
</dbReference>
<keyword evidence="9 19" id="KW-0863">Zinc-finger</keyword>
<dbReference type="GO" id="GO:0006287">
    <property type="term" value="P:base-excision repair, gap-filling"/>
    <property type="evidence" value="ECO:0007669"/>
    <property type="project" value="TreeGrafter"/>
</dbReference>
<evidence type="ECO:0000259" key="21">
    <source>
        <dbReference type="SMART" id="SM01159"/>
    </source>
</evidence>
<dbReference type="GO" id="GO:0000278">
    <property type="term" value="P:mitotic cell cycle"/>
    <property type="evidence" value="ECO:0007669"/>
    <property type="project" value="TreeGrafter"/>
</dbReference>
<dbReference type="SMART" id="SM01159">
    <property type="entry name" value="DUF1744"/>
    <property type="match status" value="1"/>
</dbReference>
<comment type="cofactor">
    <cofactor evidence="1 19">
        <name>[4Fe-4S] cluster</name>
        <dbReference type="ChEBI" id="CHEBI:49883"/>
    </cofactor>
</comment>
<dbReference type="Gene3D" id="3.30.420.10">
    <property type="entry name" value="Ribonuclease H-like superfamily/Ribonuclease H"/>
    <property type="match status" value="1"/>
</dbReference>
<comment type="subunit">
    <text evidence="18">Heterotetramer. Consists of 4 subunits: POL2, DPB2, DPB3 and DPB4.</text>
</comment>
<evidence type="ECO:0000256" key="17">
    <source>
        <dbReference type="ARBA" id="ARBA00057054"/>
    </source>
</evidence>
<dbReference type="SMART" id="SM00486">
    <property type="entry name" value="POLBc"/>
    <property type="match status" value="1"/>
</dbReference>
<feature type="domain" description="DNA polymerase epsilon catalytic subunit A C-terminal" evidence="21">
    <location>
        <begin position="1534"/>
        <end position="1936"/>
    </location>
</feature>
<keyword evidence="7 19" id="KW-0235">DNA replication</keyword>